<organism evidence="1 2">
    <name type="scientific">Thiopseudomonas acetoxidans</name>
    <dbReference type="NCBI Taxonomy" id="3041622"/>
    <lineage>
        <taxon>Bacteria</taxon>
        <taxon>Pseudomonadati</taxon>
        <taxon>Pseudomonadota</taxon>
        <taxon>Gammaproteobacteria</taxon>
        <taxon>Pseudomonadales</taxon>
        <taxon>Pseudomonadaceae</taxon>
        <taxon>Thiopseudomonas</taxon>
    </lineage>
</organism>
<proteinExistence type="predicted"/>
<dbReference type="RefSeq" id="WP_289410131.1">
    <property type="nucleotide sequence ID" value="NZ_JAUCDY010000003.1"/>
</dbReference>
<evidence type="ECO:0000313" key="1">
    <source>
        <dbReference type="EMBL" id="MDM7857477.1"/>
    </source>
</evidence>
<gene>
    <name evidence="1" type="ORF">QEZ41_04200</name>
</gene>
<accession>A0ABT7SPK6</accession>
<keyword evidence="2" id="KW-1185">Reference proteome</keyword>
<sequence length="291" mass="33122">MNQPTSNSILSRIGATLTRRSAQQNRLFTVKQVASSVQLAFPTLKLPELSIHWKQNLNLQHLVNLPRNALSGPVQEDKAAAHAFLKNIVSTEEYTLSLFDLRDIYGINLSLPQAQQYQSLEDISGSELCRDIRIISMRDFDKVLNRAIPEFKQKKAIQLLSASWLGLNYFWAPEQRSLELTCAIVYARRRELPLNKPVLVNRIVLNKSELAVLQQHYHVLAMPENAWDENSFMQYLINYRVPYARLPLLRGSHPIEVLLLPRHETGSDTLGLGLRKAGAQDATEFLLTLTN</sequence>
<protein>
    <submittedName>
        <fullName evidence="1">Uncharacterized protein</fullName>
    </submittedName>
</protein>
<evidence type="ECO:0000313" key="2">
    <source>
        <dbReference type="Proteomes" id="UP001241056"/>
    </source>
</evidence>
<name>A0ABT7SPK6_9GAMM</name>
<comment type="caution">
    <text evidence="1">The sequence shown here is derived from an EMBL/GenBank/DDBJ whole genome shotgun (WGS) entry which is preliminary data.</text>
</comment>
<dbReference type="Proteomes" id="UP001241056">
    <property type="component" value="Unassembled WGS sequence"/>
</dbReference>
<dbReference type="EMBL" id="JAUCDY010000003">
    <property type="protein sequence ID" value="MDM7857477.1"/>
    <property type="molecule type" value="Genomic_DNA"/>
</dbReference>
<dbReference type="InterPro" id="IPR046507">
    <property type="entry name" value="DUF6685"/>
</dbReference>
<reference evidence="1 2" key="1">
    <citation type="submission" date="2023-06" db="EMBL/GenBank/DDBJ databases">
        <title>Thiopseudomonas sp. CY1220 draft genome sequence.</title>
        <authorList>
            <person name="Zhao G."/>
            <person name="An M."/>
        </authorList>
    </citation>
    <scope>NUCLEOTIDE SEQUENCE [LARGE SCALE GENOMIC DNA]</scope>
    <source>
        <strain evidence="1 2">CY1220</strain>
    </source>
</reference>
<dbReference type="Pfam" id="PF20390">
    <property type="entry name" value="DUF6685"/>
    <property type="match status" value="1"/>
</dbReference>